<evidence type="ECO:0000259" key="3">
    <source>
        <dbReference type="SMART" id="SM00822"/>
    </source>
</evidence>
<proteinExistence type="inferred from homology"/>
<dbReference type="InterPro" id="IPR051122">
    <property type="entry name" value="SDR_DHRS6-like"/>
</dbReference>
<protein>
    <recommendedName>
        <fullName evidence="3">Ketoreductase domain-containing protein</fullName>
    </recommendedName>
</protein>
<gene>
    <name evidence="4" type="ORF">Q8F55_002952</name>
</gene>
<dbReference type="InterPro" id="IPR057326">
    <property type="entry name" value="KR_dom"/>
</dbReference>
<keyword evidence="5" id="KW-1185">Reference proteome</keyword>
<evidence type="ECO:0000256" key="1">
    <source>
        <dbReference type="ARBA" id="ARBA00006484"/>
    </source>
</evidence>
<dbReference type="RefSeq" id="XP_069211903.1">
    <property type="nucleotide sequence ID" value="XM_069351517.1"/>
</dbReference>
<dbReference type="PRINTS" id="PR00081">
    <property type="entry name" value="GDHRDH"/>
</dbReference>
<evidence type="ECO:0000313" key="5">
    <source>
        <dbReference type="Proteomes" id="UP001565368"/>
    </source>
</evidence>
<comment type="similarity">
    <text evidence="1">Belongs to the short-chain dehydrogenases/reductases (SDR) family.</text>
</comment>
<dbReference type="CDD" id="cd05233">
    <property type="entry name" value="SDR_c"/>
    <property type="match status" value="1"/>
</dbReference>
<dbReference type="EMBL" id="JBBXJM010000002">
    <property type="protein sequence ID" value="KAL1411959.1"/>
    <property type="molecule type" value="Genomic_DNA"/>
</dbReference>
<dbReference type="PRINTS" id="PR00080">
    <property type="entry name" value="SDRFAMILY"/>
</dbReference>
<name>A0ABR3QB49_9TREE</name>
<evidence type="ECO:0000256" key="2">
    <source>
        <dbReference type="ARBA" id="ARBA00023002"/>
    </source>
</evidence>
<dbReference type="Pfam" id="PF13561">
    <property type="entry name" value="adh_short_C2"/>
    <property type="match status" value="1"/>
</dbReference>
<dbReference type="NCBIfam" id="NF005559">
    <property type="entry name" value="PRK07231.1"/>
    <property type="match status" value="1"/>
</dbReference>
<dbReference type="PANTHER" id="PTHR43477">
    <property type="entry name" value="DIHYDROANTICAPSIN 7-DEHYDROGENASE"/>
    <property type="match status" value="1"/>
</dbReference>
<keyword evidence="2" id="KW-0560">Oxidoreductase</keyword>
<feature type="domain" description="Ketoreductase" evidence="3">
    <location>
        <begin position="10"/>
        <end position="188"/>
    </location>
</feature>
<dbReference type="GeneID" id="95983995"/>
<dbReference type="Proteomes" id="UP001565368">
    <property type="component" value="Unassembled WGS sequence"/>
</dbReference>
<dbReference type="PANTHER" id="PTHR43477:SF1">
    <property type="entry name" value="DIHYDROANTICAPSIN 7-DEHYDROGENASE"/>
    <property type="match status" value="1"/>
</dbReference>
<reference evidence="4 5" key="1">
    <citation type="submission" date="2023-08" db="EMBL/GenBank/DDBJ databases">
        <title>Annotated Genome Sequence of Vanrija albida AlHP1.</title>
        <authorList>
            <person name="Herzog R."/>
        </authorList>
    </citation>
    <scope>NUCLEOTIDE SEQUENCE [LARGE SCALE GENOMIC DNA]</scope>
    <source>
        <strain evidence="4 5">AlHP1</strain>
    </source>
</reference>
<dbReference type="SUPFAM" id="SSF51735">
    <property type="entry name" value="NAD(P)-binding Rossmann-fold domains"/>
    <property type="match status" value="1"/>
</dbReference>
<comment type="caution">
    <text evidence="4">The sequence shown here is derived from an EMBL/GenBank/DDBJ whole genome shotgun (WGS) entry which is preliminary data.</text>
</comment>
<accession>A0ABR3QB49</accession>
<dbReference type="Gene3D" id="3.40.50.720">
    <property type="entry name" value="NAD(P)-binding Rossmann-like Domain"/>
    <property type="match status" value="1"/>
</dbReference>
<dbReference type="InterPro" id="IPR002347">
    <property type="entry name" value="SDR_fam"/>
</dbReference>
<organism evidence="4 5">
    <name type="scientific">Vanrija albida</name>
    <dbReference type="NCBI Taxonomy" id="181172"/>
    <lineage>
        <taxon>Eukaryota</taxon>
        <taxon>Fungi</taxon>
        <taxon>Dikarya</taxon>
        <taxon>Basidiomycota</taxon>
        <taxon>Agaricomycotina</taxon>
        <taxon>Tremellomycetes</taxon>
        <taxon>Trichosporonales</taxon>
        <taxon>Trichosporonaceae</taxon>
        <taxon>Vanrija</taxon>
    </lineage>
</organism>
<dbReference type="SMART" id="SM00822">
    <property type="entry name" value="PKS_KR"/>
    <property type="match status" value="1"/>
</dbReference>
<sequence length="251" mass="26094">MAAAGRLAGKIAVITGSSSGIGRATVDAFVKHGAKVVAVDVNPPSGPGAAPFPEHSVEFLRGSVTSDDIWRRAFSTAKANYGSNPNVLINAAGVLPTGSVLDLSDEDLDRVLAVNLKAPLHGMQKFIRALLDEKRTGAIVNVTSIAGERVFPHTPAYDVSKAALSHLTRATAAEVGDKGIRVNAVAPGVTRTGMTRDSLNAEALARLAPHTALKRVGEPDEIANAIVYLASDEASYVTGHVLVNDGGYIIQ</sequence>
<evidence type="ECO:0000313" key="4">
    <source>
        <dbReference type="EMBL" id="KAL1411959.1"/>
    </source>
</evidence>
<dbReference type="InterPro" id="IPR036291">
    <property type="entry name" value="NAD(P)-bd_dom_sf"/>
</dbReference>